<name>A0A7W9WXK1_9BURK</name>
<feature type="transmembrane region" description="Helical" evidence="1">
    <location>
        <begin position="50"/>
        <end position="66"/>
    </location>
</feature>
<comment type="caution">
    <text evidence="2">The sequence shown here is derived from an EMBL/GenBank/DDBJ whole genome shotgun (WGS) entry which is preliminary data.</text>
</comment>
<dbReference type="RefSeq" id="WP_183549831.1">
    <property type="nucleotide sequence ID" value="NZ_JACHBX010000001.1"/>
</dbReference>
<dbReference type="AlphaFoldDB" id="A0A7W9WXK1"/>
<dbReference type="EMBL" id="JACHBX010000001">
    <property type="protein sequence ID" value="MBB6132107.1"/>
    <property type="molecule type" value="Genomic_DNA"/>
</dbReference>
<keyword evidence="1" id="KW-1133">Transmembrane helix</keyword>
<sequence>MPALSPLLYAEPRHRRAMHAAALLIFTCIVIAGSVPGARAEVGEYASGIVLHSLAYAGLATLWFLGSTGSTLQRALKAVLAIALMGAFDEGVQHFLPYRSGTVRDWLVDVSAATVAATALGALLARIPMPQAAGRNPARPG</sequence>
<keyword evidence="1" id="KW-0812">Transmembrane</keyword>
<protein>
    <submittedName>
        <fullName evidence="2">VanZ family protein</fullName>
    </submittedName>
</protein>
<proteinExistence type="predicted"/>
<dbReference type="NCBIfam" id="NF037970">
    <property type="entry name" value="vanZ_1"/>
    <property type="match status" value="1"/>
</dbReference>
<reference evidence="2 3" key="1">
    <citation type="submission" date="2020-08" db="EMBL/GenBank/DDBJ databases">
        <title>The Agave Microbiome: Exploring the role of microbial communities in plant adaptations to desert environments.</title>
        <authorList>
            <person name="Partida-Martinez L.P."/>
        </authorList>
    </citation>
    <scope>NUCLEOTIDE SEQUENCE [LARGE SCALE GENOMIC DNA]</scope>
    <source>
        <strain evidence="2 3">AT3.2</strain>
    </source>
</reference>
<accession>A0A7W9WXK1</accession>
<dbReference type="Proteomes" id="UP000540787">
    <property type="component" value="Unassembled WGS sequence"/>
</dbReference>
<keyword evidence="1" id="KW-0472">Membrane</keyword>
<evidence type="ECO:0000313" key="3">
    <source>
        <dbReference type="Proteomes" id="UP000540787"/>
    </source>
</evidence>
<evidence type="ECO:0000256" key="1">
    <source>
        <dbReference type="SAM" id="Phobius"/>
    </source>
</evidence>
<gene>
    <name evidence="2" type="ORF">HD842_000218</name>
</gene>
<evidence type="ECO:0000313" key="2">
    <source>
        <dbReference type="EMBL" id="MBB6132107.1"/>
    </source>
</evidence>
<organism evidence="2 3">
    <name type="scientific">Massilia aurea</name>
    <dbReference type="NCBI Taxonomy" id="373040"/>
    <lineage>
        <taxon>Bacteria</taxon>
        <taxon>Pseudomonadati</taxon>
        <taxon>Pseudomonadota</taxon>
        <taxon>Betaproteobacteria</taxon>
        <taxon>Burkholderiales</taxon>
        <taxon>Oxalobacteraceae</taxon>
        <taxon>Telluria group</taxon>
        <taxon>Massilia</taxon>
    </lineage>
</organism>
<keyword evidence="3" id="KW-1185">Reference proteome</keyword>